<dbReference type="Proteomes" id="UP000789920">
    <property type="component" value="Unassembled WGS sequence"/>
</dbReference>
<gene>
    <name evidence="1" type="ORF">RPERSI_LOCUS21246</name>
</gene>
<accession>A0ACA9RPF1</accession>
<comment type="caution">
    <text evidence="1">The sequence shown here is derived from an EMBL/GenBank/DDBJ whole genome shotgun (WGS) entry which is preliminary data.</text>
</comment>
<sequence length="229" mass="25684">MSQEHNIKRNARGGNSKNKQNCFKCGLPGHFSRDCTSGGSRKPQETSIKPSPHQIEENQYKTLSNTFNSAELSYGGSDKIVFTPPGDGLKGAWKRFVKKELTHQHKMRHFITSCLIEADKPMGYEVEELVKELGQSEGLNRIREIVMFPMSVDAGLAGAVASFQRVILPFMALLTRSGITECIMEKYVHAIFSVVYLNLDSFMHDGVITMLETLVQRNDIVDKKVNQST</sequence>
<keyword evidence="2" id="KW-1185">Reference proteome</keyword>
<evidence type="ECO:0000313" key="2">
    <source>
        <dbReference type="Proteomes" id="UP000789920"/>
    </source>
</evidence>
<name>A0ACA9RPF1_9GLOM</name>
<organism evidence="1 2">
    <name type="scientific">Racocetra persica</name>
    <dbReference type="NCBI Taxonomy" id="160502"/>
    <lineage>
        <taxon>Eukaryota</taxon>
        <taxon>Fungi</taxon>
        <taxon>Fungi incertae sedis</taxon>
        <taxon>Mucoromycota</taxon>
        <taxon>Glomeromycotina</taxon>
        <taxon>Glomeromycetes</taxon>
        <taxon>Diversisporales</taxon>
        <taxon>Gigasporaceae</taxon>
        <taxon>Racocetra</taxon>
    </lineage>
</organism>
<reference evidence="1" key="1">
    <citation type="submission" date="2021-06" db="EMBL/GenBank/DDBJ databases">
        <authorList>
            <person name="Kallberg Y."/>
            <person name="Tangrot J."/>
            <person name="Rosling A."/>
        </authorList>
    </citation>
    <scope>NUCLEOTIDE SEQUENCE</scope>
    <source>
        <strain evidence="1">MA461A</strain>
    </source>
</reference>
<protein>
    <submittedName>
        <fullName evidence="1">9098_t:CDS:1</fullName>
    </submittedName>
</protein>
<evidence type="ECO:0000313" key="1">
    <source>
        <dbReference type="EMBL" id="CAG8802094.1"/>
    </source>
</evidence>
<feature type="non-terminal residue" evidence="1">
    <location>
        <position position="229"/>
    </location>
</feature>
<dbReference type="EMBL" id="CAJVQC010061785">
    <property type="protein sequence ID" value="CAG8802094.1"/>
    <property type="molecule type" value="Genomic_DNA"/>
</dbReference>
<proteinExistence type="predicted"/>